<comment type="subcellular location">
    <subcellularLocation>
        <location evidence="1">Membrane</location>
        <topology evidence="1">Multi-pass membrane protein</topology>
    </subcellularLocation>
</comment>
<evidence type="ECO:0000256" key="5">
    <source>
        <dbReference type="ARBA" id="ARBA00023136"/>
    </source>
</evidence>
<dbReference type="Pfam" id="PF03348">
    <property type="entry name" value="Serinc"/>
    <property type="match status" value="1"/>
</dbReference>
<evidence type="ECO:0000256" key="4">
    <source>
        <dbReference type="ARBA" id="ARBA00022989"/>
    </source>
</evidence>
<evidence type="ECO:0000256" key="1">
    <source>
        <dbReference type="ARBA" id="ARBA00004141"/>
    </source>
</evidence>
<feature type="non-terminal residue" evidence="7">
    <location>
        <position position="114"/>
    </location>
</feature>
<keyword evidence="8" id="KW-1185">Reference proteome</keyword>
<dbReference type="PANTHER" id="PTHR10383:SF9">
    <property type="entry name" value="SERINE INCORPORATOR, ISOFORM F"/>
    <property type="match status" value="1"/>
</dbReference>
<dbReference type="EMBL" id="DS470934">
    <property type="protein sequence ID" value="EDO29056.1"/>
    <property type="molecule type" value="Genomic_DNA"/>
</dbReference>
<dbReference type="PhylomeDB" id="A7T4Q6"/>
<organism evidence="7 8">
    <name type="scientific">Nematostella vectensis</name>
    <name type="common">Starlet sea anemone</name>
    <dbReference type="NCBI Taxonomy" id="45351"/>
    <lineage>
        <taxon>Eukaryota</taxon>
        <taxon>Metazoa</taxon>
        <taxon>Cnidaria</taxon>
        <taxon>Anthozoa</taxon>
        <taxon>Hexacorallia</taxon>
        <taxon>Actiniaria</taxon>
        <taxon>Edwardsiidae</taxon>
        <taxon>Nematostella</taxon>
    </lineage>
</organism>
<dbReference type="OMA" id="MYISMAG"/>
<feature type="transmembrane region" description="Helical" evidence="6">
    <location>
        <begin position="14"/>
        <end position="36"/>
    </location>
</feature>
<evidence type="ECO:0000313" key="7">
    <source>
        <dbReference type="EMBL" id="EDO29056.1"/>
    </source>
</evidence>
<proteinExistence type="inferred from homology"/>
<dbReference type="InParanoid" id="A7T4Q6"/>
<sequence>HASETCDSIVGYLAVYRVCFGLAAFFLLFCLLMYGVTSSRDVRSKIQNGFWGIKILLFLGAIVAAFFIPQGKFSEGKFYKPPFLWMYFGLIGSFLFILIQLVLLVDFAHTWNSS</sequence>
<name>A7T4Q6_NEMVE</name>
<keyword evidence="4 6" id="KW-1133">Transmembrane helix</keyword>
<gene>
    <name evidence="7" type="ORF">NEMVEDRAFT_v1g4864</name>
</gene>
<evidence type="ECO:0000256" key="6">
    <source>
        <dbReference type="SAM" id="Phobius"/>
    </source>
</evidence>
<dbReference type="GO" id="GO:0016020">
    <property type="term" value="C:membrane"/>
    <property type="evidence" value="ECO:0007669"/>
    <property type="project" value="UniProtKB-SubCell"/>
</dbReference>
<dbReference type="eggNOG" id="KOG2592">
    <property type="taxonomic scope" value="Eukaryota"/>
</dbReference>
<dbReference type="AlphaFoldDB" id="A7T4Q6"/>
<dbReference type="InterPro" id="IPR005016">
    <property type="entry name" value="TDE1/TMS"/>
</dbReference>
<evidence type="ECO:0000256" key="2">
    <source>
        <dbReference type="ARBA" id="ARBA00006665"/>
    </source>
</evidence>
<accession>A7T4Q6</accession>
<reference evidence="7 8" key="1">
    <citation type="journal article" date="2007" name="Science">
        <title>Sea anemone genome reveals ancestral eumetazoan gene repertoire and genomic organization.</title>
        <authorList>
            <person name="Putnam N.H."/>
            <person name="Srivastava M."/>
            <person name="Hellsten U."/>
            <person name="Dirks B."/>
            <person name="Chapman J."/>
            <person name="Salamov A."/>
            <person name="Terry A."/>
            <person name="Shapiro H."/>
            <person name="Lindquist E."/>
            <person name="Kapitonov V.V."/>
            <person name="Jurka J."/>
            <person name="Genikhovich G."/>
            <person name="Grigoriev I.V."/>
            <person name="Lucas S.M."/>
            <person name="Steele R.E."/>
            <person name="Finnerty J.R."/>
            <person name="Technau U."/>
            <person name="Martindale M.Q."/>
            <person name="Rokhsar D.S."/>
        </authorList>
    </citation>
    <scope>NUCLEOTIDE SEQUENCE [LARGE SCALE GENOMIC DNA]</scope>
    <source>
        <strain evidence="8">CH2 X CH6</strain>
    </source>
</reference>
<protein>
    <recommendedName>
        <fullName evidence="9">Serine incorporator</fullName>
    </recommendedName>
</protein>
<evidence type="ECO:0000313" key="8">
    <source>
        <dbReference type="Proteomes" id="UP000001593"/>
    </source>
</evidence>
<dbReference type="PANTHER" id="PTHR10383">
    <property type="entry name" value="SERINE INCORPORATOR"/>
    <property type="match status" value="1"/>
</dbReference>
<feature type="non-terminal residue" evidence="7">
    <location>
        <position position="1"/>
    </location>
</feature>
<feature type="transmembrane region" description="Helical" evidence="6">
    <location>
        <begin position="83"/>
        <end position="105"/>
    </location>
</feature>
<dbReference type="HOGENOM" id="CLU_138930_0_0_1"/>
<feature type="transmembrane region" description="Helical" evidence="6">
    <location>
        <begin position="48"/>
        <end position="68"/>
    </location>
</feature>
<keyword evidence="5 6" id="KW-0472">Membrane</keyword>
<dbReference type="Proteomes" id="UP000001593">
    <property type="component" value="Unassembled WGS sequence"/>
</dbReference>
<comment type="similarity">
    <text evidence="2">Belongs to the TDE1 family.</text>
</comment>
<evidence type="ECO:0000256" key="3">
    <source>
        <dbReference type="ARBA" id="ARBA00022692"/>
    </source>
</evidence>
<keyword evidence="3 6" id="KW-0812">Transmembrane</keyword>
<evidence type="ECO:0008006" key="9">
    <source>
        <dbReference type="Google" id="ProtNLM"/>
    </source>
</evidence>